<dbReference type="KEGG" id="pfer:IRI77_31740"/>
<name>A0A7S7SKB2_PALFE</name>
<sequence>MSREYSTIARSVPRVETRFRRIITEFPVPESLPVLERLHEYEPVAMRGQPPVVWDHAEGFQVYDAWGNQWIDWSSGVLIANAGHARPEIVDAVVRQASSHLLTNYCFPSASRARLVETLAQVLPAPLKKVFLLTTGSEAVECAIKLCRTYGRSKGGGRKSVIVSFDKAFHGRTLGAQQAGGIPVLKEWIGHLDPGFVQVPFPDGFRTEDSSFAGFTQALEANGVAPRDVAGVLMETYQGGSACFAPPEYMQSLRRWCTEHDALLVCDEVQAGFGRTGRLWGFEHYGIVPDLALFGKGISSSLPISAVAGRPDVLDLPAAGSMTSTHTGNPLCCAAALASLELVLREDLAGNAMRMGAILHGKLQALQARFPQIGQIAGKGLVAGVACVHPGTKEPDGDFAWNVVERCVEQGVLMFSPVGFGGATVKISPPLVIHEEALLEGLTVLEGVFSELSSRTE</sequence>
<dbReference type="GO" id="GO:0030170">
    <property type="term" value="F:pyridoxal phosphate binding"/>
    <property type="evidence" value="ECO:0007669"/>
    <property type="project" value="InterPro"/>
</dbReference>
<dbReference type="InterPro" id="IPR015422">
    <property type="entry name" value="PyrdxlP-dep_Trfase_small"/>
</dbReference>
<proteinExistence type="inferred from homology"/>
<dbReference type="InterPro" id="IPR015421">
    <property type="entry name" value="PyrdxlP-dep_Trfase_major"/>
</dbReference>
<keyword evidence="2 6" id="KW-0032">Aminotransferase</keyword>
<evidence type="ECO:0000256" key="3">
    <source>
        <dbReference type="ARBA" id="ARBA00022679"/>
    </source>
</evidence>
<keyword evidence="7" id="KW-1185">Reference proteome</keyword>
<evidence type="ECO:0000256" key="5">
    <source>
        <dbReference type="RuleBase" id="RU003560"/>
    </source>
</evidence>
<keyword evidence="4 5" id="KW-0663">Pyridoxal phosphate</keyword>
<dbReference type="InterPro" id="IPR015424">
    <property type="entry name" value="PyrdxlP-dep_Trfase"/>
</dbReference>
<dbReference type="CDD" id="cd00610">
    <property type="entry name" value="OAT_like"/>
    <property type="match status" value="1"/>
</dbReference>
<accession>A0A7S7SKB2</accession>
<dbReference type="PANTHER" id="PTHR11986:SF79">
    <property type="entry name" value="ACETYLORNITHINE AMINOTRANSFERASE, MITOCHONDRIAL"/>
    <property type="match status" value="1"/>
</dbReference>
<evidence type="ECO:0000256" key="1">
    <source>
        <dbReference type="ARBA" id="ARBA00001933"/>
    </source>
</evidence>
<dbReference type="InterPro" id="IPR049704">
    <property type="entry name" value="Aminotrans_3_PPA_site"/>
</dbReference>
<reference evidence="6 7" key="1">
    <citation type="submission" date="2020-10" db="EMBL/GenBank/DDBJ databases">
        <title>Complete genome sequence of Paludibaculum fermentans P105T, a facultatively anaerobic acidobacterium capable of dissimilatory Fe(III) reduction.</title>
        <authorList>
            <person name="Dedysh S.N."/>
            <person name="Beletsky A.V."/>
            <person name="Kulichevskaya I.S."/>
            <person name="Mardanov A.V."/>
            <person name="Ravin N.V."/>
        </authorList>
    </citation>
    <scope>NUCLEOTIDE SEQUENCE [LARGE SCALE GENOMIC DNA]</scope>
    <source>
        <strain evidence="6 7">P105</strain>
    </source>
</reference>
<evidence type="ECO:0000256" key="2">
    <source>
        <dbReference type="ARBA" id="ARBA00022576"/>
    </source>
</evidence>
<gene>
    <name evidence="6" type="ORF">IRI77_31740</name>
</gene>
<evidence type="ECO:0000313" key="6">
    <source>
        <dbReference type="EMBL" id="QOY87291.1"/>
    </source>
</evidence>
<dbReference type="GO" id="GO:0042802">
    <property type="term" value="F:identical protein binding"/>
    <property type="evidence" value="ECO:0007669"/>
    <property type="project" value="TreeGrafter"/>
</dbReference>
<evidence type="ECO:0000313" key="7">
    <source>
        <dbReference type="Proteomes" id="UP000593892"/>
    </source>
</evidence>
<dbReference type="AlphaFoldDB" id="A0A7S7SKB2"/>
<dbReference type="PIRSF" id="PIRSF000521">
    <property type="entry name" value="Transaminase_4ab_Lys_Orn"/>
    <property type="match status" value="1"/>
</dbReference>
<dbReference type="Gene3D" id="3.90.1150.10">
    <property type="entry name" value="Aspartate Aminotransferase, domain 1"/>
    <property type="match status" value="1"/>
</dbReference>
<protein>
    <submittedName>
        <fullName evidence="6">Aspartate aminotransferase family protein</fullName>
    </submittedName>
</protein>
<comment type="cofactor">
    <cofactor evidence="1">
        <name>pyridoxal 5'-phosphate</name>
        <dbReference type="ChEBI" id="CHEBI:597326"/>
    </cofactor>
</comment>
<dbReference type="InterPro" id="IPR005814">
    <property type="entry name" value="Aminotrans_3"/>
</dbReference>
<dbReference type="GO" id="GO:0008483">
    <property type="term" value="F:transaminase activity"/>
    <property type="evidence" value="ECO:0007669"/>
    <property type="project" value="UniProtKB-KW"/>
</dbReference>
<dbReference type="Proteomes" id="UP000593892">
    <property type="component" value="Chromosome"/>
</dbReference>
<dbReference type="RefSeq" id="WP_194448960.1">
    <property type="nucleotide sequence ID" value="NZ_CP063849.1"/>
</dbReference>
<dbReference type="PANTHER" id="PTHR11986">
    <property type="entry name" value="AMINOTRANSFERASE CLASS III"/>
    <property type="match status" value="1"/>
</dbReference>
<keyword evidence="3 6" id="KW-0808">Transferase</keyword>
<organism evidence="6 7">
    <name type="scientific">Paludibaculum fermentans</name>
    <dbReference type="NCBI Taxonomy" id="1473598"/>
    <lineage>
        <taxon>Bacteria</taxon>
        <taxon>Pseudomonadati</taxon>
        <taxon>Acidobacteriota</taxon>
        <taxon>Terriglobia</taxon>
        <taxon>Bryobacterales</taxon>
        <taxon>Bryobacteraceae</taxon>
        <taxon>Paludibaculum</taxon>
    </lineage>
</organism>
<comment type="similarity">
    <text evidence="5">Belongs to the class-III pyridoxal-phosphate-dependent aminotransferase family.</text>
</comment>
<dbReference type="EMBL" id="CP063849">
    <property type="protein sequence ID" value="QOY87291.1"/>
    <property type="molecule type" value="Genomic_DNA"/>
</dbReference>
<dbReference type="Gene3D" id="3.40.640.10">
    <property type="entry name" value="Type I PLP-dependent aspartate aminotransferase-like (Major domain)"/>
    <property type="match status" value="1"/>
</dbReference>
<dbReference type="PROSITE" id="PS00600">
    <property type="entry name" value="AA_TRANSFER_CLASS_3"/>
    <property type="match status" value="1"/>
</dbReference>
<dbReference type="FunFam" id="3.40.640.10:FF:000004">
    <property type="entry name" value="Acetylornithine aminotransferase"/>
    <property type="match status" value="1"/>
</dbReference>
<evidence type="ECO:0000256" key="4">
    <source>
        <dbReference type="ARBA" id="ARBA00022898"/>
    </source>
</evidence>
<dbReference type="InterPro" id="IPR050103">
    <property type="entry name" value="Class-III_PLP-dep_AT"/>
</dbReference>
<dbReference type="Pfam" id="PF00202">
    <property type="entry name" value="Aminotran_3"/>
    <property type="match status" value="1"/>
</dbReference>
<dbReference type="SUPFAM" id="SSF53383">
    <property type="entry name" value="PLP-dependent transferases"/>
    <property type="match status" value="1"/>
</dbReference>